<comment type="caution">
    <text evidence="1">The sequence shown here is derived from an EMBL/GenBank/DDBJ whole genome shotgun (WGS) entry which is preliminary data.</text>
</comment>
<accession>A0ACC5SW57</accession>
<name>A0ACC5SW57_ENSAD</name>
<reference evidence="1" key="1">
    <citation type="submission" date="2021-03" db="EMBL/GenBank/DDBJ databases">
        <title>Genomic Encyclopedia of Type Strains, Phase IV (KMG-IV): sequencing the most valuable type-strain genomes for metagenomic binning, comparative biology and taxonomic classification.</title>
        <authorList>
            <person name="Goeker M."/>
        </authorList>
    </citation>
    <scope>NUCLEOTIDE SEQUENCE</scope>
    <source>
        <strain evidence="1">DSM 18131</strain>
    </source>
</reference>
<sequence length="221" mass="24260">MCAQHLTFAVGDIHGCLAELQALLLQIEAYAPEGRVIILGDMIDRGPDSRGVVELIMAGPQKQGWSWLALKGNHEEMLLGARSGESDVDWWLFNGGKETLASYDNVIPGTHLKWLMQLPSIIVEPFRIFVHAGVDETMPLERQGDEIFLWIRRPDHYSGDYWGKHLCHGHTPSRRNPSTVGNRTNVDSAAVFGGSLSCAIFDDDIPGGPIGFLSVGGGDRL</sequence>
<keyword evidence="2" id="KW-1185">Reference proteome</keyword>
<proteinExistence type="predicted"/>
<evidence type="ECO:0000313" key="2">
    <source>
        <dbReference type="Proteomes" id="UP000823773"/>
    </source>
</evidence>
<dbReference type="EMBL" id="JAGGJR010000003">
    <property type="protein sequence ID" value="MBP1872624.1"/>
    <property type="molecule type" value="Genomic_DNA"/>
</dbReference>
<keyword evidence="1" id="KW-0378">Hydrolase</keyword>
<organism evidence="1 2">
    <name type="scientific">Ensifer adhaerens</name>
    <name type="common">Sinorhizobium morelense</name>
    <dbReference type="NCBI Taxonomy" id="106592"/>
    <lineage>
        <taxon>Bacteria</taxon>
        <taxon>Pseudomonadati</taxon>
        <taxon>Pseudomonadota</taxon>
        <taxon>Alphaproteobacteria</taxon>
        <taxon>Hyphomicrobiales</taxon>
        <taxon>Rhizobiaceae</taxon>
        <taxon>Sinorhizobium/Ensifer group</taxon>
        <taxon>Ensifer</taxon>
    </lineage>
</organism>
<dbReference type="Proteomes" id="UP000823773">
    <property type="component" value="Unassembled WGS sequence"/>
</dbReference>
<dbReference type="EC" id="3.1.3.16" evidence="1"/>
<protein>
    <submittedName>
        <fullName evidence="1">Serine/threonine protein phosphatase 1</fullName>
        <ecNumber evidence="1">3.1.3.16</ecNumber>
    </submittedName>
</protein>
<gene>
    <name evidence="1" type="ORF">J2Z19_002336</name>
</gene>
<evidence type="ECO:0000313" key="1">
    <source>
        <dbReference type="EMBL" id="MBP1872624.1"/>
    </source>
</evidence>